<dbReference type="UCSC" id="D1086.8">
    <property type="organism name" value="c. elegans"/>
</dbReference>
<dbReference type="InParanoid" id="Q7YX57"/>
<dbReference type="RefSeq" id="NP_001256557.1">
    <property type="nucleotide sequence ID" value="NM_001269628.1"/>
</dbReference>
<dbReference type="PeptideAtlas" id="Q7YX57"/>
<dbReference type="AGR" id="WB:WBGene00008395"/>
<evidence type="ECO:0000313" key="5">
    <source>
        <dbReference type="WormBase" id="D1086.8a"/>
    </source>
</evidence>
<name>Q7YX57_CAEEL</name>
<keyword evidence="6" id="KW-1267">Proteomics identification</keyword>
<dbReference type="CTD" id="179908"/>
<proteinExistence type="evidence at protein level"/>
<dbReference type="PhylomeDB" id="Q7YX57"/>
<dbReference type="EMBL" id="BX284605">
    <property type="protein sequence ID" value="CAE17746.1"/>
    <property type="molecule type" value="Genomic_DNA"/>
</dbReference>
<dbReference type="OMA" id="AQSCKNG"/>
<evidence type="ECO:0000256" key="1">
    <source>
        <dbReference type="SAM" id="SignalP"/>
    </source>
</evidence>
<dbReference type="PANTHER" id="PTHR37429">
    <property type="entry name" value="PROTEIN CBG19148-RELATED"/>
    <property type="match status" value="1"/>
</dbReference>
<dbReference type="PaxDb" id="6239-D1086.8a"/>
<feature type="domain" description="T20D4.11-like" evidence="2">
    <location>
        <begin position="32"/>
        <end position="179"/>
    </location>
</feature>
<reference evidence="3 4" key="1">
    <citation type="journal article" date="1998" name="Science">
        <title>Genome sequence of the nematode C. elegans: a platform for investigating biology.</title>
        <authorList>
            <consortium name="The C. elegans sequencing consortium"/>
            <person name="Sulson J.E."/>
            <person name="Waterston R."/>
        </authorList>
    </citation>
    <scope>NUCLEOTIDE SEQUENCE [LARGE SCALE GENOMIC DNA]</scope>
    <source>
        <strain evidence="3 4">Bristol N2</strain>
    </source>
</reference>
<keyword evidence="4" id="KW-1185">Reference proteome</keyword>
<evidence type="ECO:0007829" key="6">
    <source>
        <dbReference type="PeptideAtlas" id="Q7YX57"/>
    </source>
</evidence>
<dbReference type="OrthoDB" id="5771518at2759"/>
<dbReference type="ExpressionAtlas" id="Q7YX57">
    <property type="expression patterns" value="baseline"/>
</dbReference>
<dbReference type="InterPro" id="IPR002542">
    <property type="entry name" value="T20D4.11-like_dom"/>
</dbReference>
<dbReference type="FunCoup" id="Q7YX57">
    <property type="interactions" value="1529"/>
</dbReference>
<dbReference type="AlphaFoldDB" id="Q7YX57"/>
<organism evidence="3 4">
    <name type="scientific">Caenorhabditis elegans</name>
    <dbReference type="NCBI Taxonomy" id="6239"/>
    <lineage>
        <taxon>Eukaryota</taxon>
        <taxon>Metazoa</taxon>
        <taxon>Ecdysozoa</taxon>
        <taxon>Nematoda</taxon>
        <taxon>Chromadorea</taxon>
        <taxon>Rhabditida</taxon>
        <taxon>Rhabditina</taxon>
        <taxon>Rhabditomorpha</taxon>
        <taxon>Rhabditoidea</taxon>
        <taxon>Rhabditidae</taxon>
        <taxon>Peloderinae</taxon>
        <taxon>Caenorhabditis</taxon>
    </lineage>
</organism>
<protein>
    <submittedName>
        <fullName evidence="3">T20D4.11-like domain-containing protein</fullName>
    </submittedName>
</protein>
<dbReference type="HOGENOM" id="CLU_1462597_0_0_1"/>
<evidence type="ECO:0000259" key="2">
    <source>
        <dbReference type="Pfam" id="PF01579"/>
    </source>
</evidence>
<evidence type="ECO:0000313" key="3">
    <source>
        <dbReference type="EMBL" id="CAE17746.1"/>
    </source>
</evidence>
<keyword evidence="1" id="KW-0732">Signal</keyword>
<accession>Q7YX57</accession>
<evidence type="ECO:0000313" key="4">
    <source>
        <dbReference type="Proteomes" id="UP000001940"/>
    </source>
</evidence>
<gene>
    <name evidence="3" type="ORF">CELE_D1086.8</name>
    <name evidence="3 5" type="ORF">D1086.8</name>
</gene>
<dbReference type="Proteomes" id="UP000001940">
    <property type="component" value="Chromosome V"/>
</dbReference>
<sequence length="185" mass="20900">MLRVLTLILFLVSLSYGFLEEAEGVDPGNRVCDPDEERAAQSCKNGVTVLSATFESIQGQHESFTASDHIGINQNCKTSLTCLKTNVGCSNISQNDVDTLTKKCDYMLYLTGGFYACSQKLKNRKDNSLCVENFFDNAEVSKDTQCTNWSDNRACLKWTIRDACGRSYWKQYKPYWHLKHSLMGC</sequence>
<feature type="chain" id="PRO_5004295398" evidence="1">
    <location>
        <begin position="18"/>
        <end position="185"/>
    </location>
</feature>
<dbReference type="GeneID" id="179908"/>
<dbReference type="WormBase" id="D1086.8a">
    <property type="protein sequence ID" value="CE34781"/>
    <property type="gene ID" value="WBGene00008395"/>
</dbReference>
<feature type="signal peptide" evidence="1">
    <location>
        <begin position="1"/>
        <end position="17"/>
    </location>
</feature>
<dbReference type="Pfam" id="PF01579">
    <property type="entry name" value="DUF19"/>
    <property type="match status" value="1"/>
</dbReference>
<dbReference type="Bgee" id="WBGene00008395">
    <property type="expression patterns" value="Expressed in larva and 3 other cell types or tissues"/>
</dbReference>
<dbReference type="PANTHER" id="PTHR37429:SF3">
    <property type="entry name" value="DUF19 DOMAIN-CONTAINING PROTEIN"/>
    <property type="match status" value="1"/>
</dbReference>
<dbReference type="KEGG" id="cel:CELE_D1086.8"/>
<dbReference type="eggNOG" id="ENOG502TG97">
    <property type="taxonomic scope" value="Eukaryota"/>
</dbReference>